<sequence>MSHSHNTPTVKMGLPIPNSKLGMWLFLGTEIMFFTAFIGSYIVLYFGSSGWPTDPHVTHINVLAGGINTFVLICSSYAVVVAHEAMGQRKFNRAWTWLAVTFGLSFVFLGIKAIEYKGKFDHDIIPGHIAETDAQAIDKVVHEMDTALDVWLNDLIPGDEPPHAKRIALIEEIESEETNPDRKETLKDFQRLDREFNSLRDSVVDNKLTLPQVAHRLEDLRHIAYVETASGEAMVGVFDDGTLDEHAHDAEHGEGHESEHSEAHVEAGHDHPQLAEGQVAILTDDEWTTMPAEQVTTRYFLYEDVLSSVHHPQPILYGNIFASTYFLMTGFHAIHVVVGIILFGIVLLQGSKLNERWTDWVENSGLYWHFVDLVWIFLFPLLYIIPGI</sequence>
<feature type="domain" description="Heme-copper oxidase subunit III family profile" evidence="9">
    <location>
        <begin position="20"/>
        <end position="387"/>
    </location>
</feature>
<evidence type="ECO:0000256" key="8">
    <source>
        <dbReference type="SAM" id="Phobius"/>
    </source>
</evidence>
<protein>
    <submittedName>
        <fullName evidence="10">Cytochrome c oxidase subunit 3</fullName>
        <ecNumber evidence="10">1.9.3.1</ecNumber>
    </submittedName>
</protein>
<evidence type="ECO:0000256" key="2">
    <source>
        <dbReference type="ARBA" id="ARBA00010581"/>
    </source>
</evidence>
<keyword evidence="11" id="KW-1185">Reference proteome</keyword>
<evidence type="ECO:0000313" key="10">
    <source>
        <dbReference type="EMBL" id="QDU36443.1"/>
    </source>
</evidence>
<reference evidence="10 11" key="1">
    <citation type="submission" date="2019-02" db="EMBL/GenBank/DDBJ databases">
        <title>Deep-cultivation of Planctomycetes and their phenomic and genomic characterization uncovers novel biology.</title>
        <authorList>
            <person name="Wiegand S."/>
            <person name="Jogler M."/>
            <person name="Boedeker C."/>
            <person name="Pinto D."/>
            <person name="Vollmers J."/>
            <person name="Rivas-Marin E."/>
            <person name="Kohn T."/>
            <person name="Peeters S.H."/>
            <person name="Heuer A."/>
            <person name="Rast P."/>
            <person name="Oberbeckmann S."/>
            <person name="Bunk B."/>
            <person name="Jeske O."/>
            <person name="Meyerdierks A."/>
            <person name="Storesund J.E."/>
            <person name="Kallscheuer N."/>
            <person name="Luecker S."/>
            <person name="Lage O.M."/>
            <person name="Pohl T."/>
            <person name="Merkel B.J."/>
            <person name="Hornburger P."/>
            <person name="Mueller R.-W."/>
            <person name="Bruemmer F."/>
            <person name="Labrenz M."/>
            <person name="Spormann A.M."/>
            <person name="Op den Camp H."/>
            <person name="Overmann J."/>
            <person name="Amann R."/>
            <person name="Jetten M.S.M."/>
            <person name="Mascher T."/>
            <person name="Medema M.H."/>
            <person name="Devos D.P."/>
            <person name="Kaster A.-K."/>
            <person name="Ovreas L."/>
            <person name="Rohde M."/>
            <person name="Galperin M.Y."/>
            <person name="Jogler C."/>
        </authorList>
    </citation>
    <scope>NUCLEOTIDE SEQUENCE [LARGE SCALE GENOMIC DNA]</scope>
    <source>
        <strain evidence="10 11">Mal4</strain>
    </source>
</reference>
<dbReference type="SUPFAM" id="SSF81452">
    <property type="entry name" value="Cytochrome c oxidase subunit III-like"/>
    <property type="match status" value="2"/>
</dbReference>
<feature type="transmembrane region" description="Helical" evidence="8">
    <location>
        <begin position="325"/>
        <end position="346"/>
    </location>
</feature>
<dbReference type="Proteomes" id="UP000320496">
    <property type="component" value="Chromosome"/>
</dbReference>
<feature type="transmembrane region" description="Helical" evidence="8">
    <location>
        <begin position="94"/>
        <end position="111"/>
    </location>
</feature>
<accession>A0A517Z1U7</accession>
<keyword evidence="10" id="KW-0560">Oxidoreductase</keyword>
<keyword evidence="4 8" id="KW-0812">Transmembrane</keyword>
<evidence type="ECO:0000256" key="7">
    <source>
        <dbReference type="SAM" id="MobiDB-lite"/>
    </source>
</evidence>
<dbReference type="RefSeq" id="WP_231746705.1">
    <property type="nucleotide sequence ID" value="NZ_CP036275.1"/>
</dbReference>
<keyword evidence="5 8" id="KW-1133">Transmembrane helix</keyword>
<dbReference type="GO" id="GO:0004129">
    <property type="term" value="F:cytochrome-c oxidase activity"/>
    <property type="evidence" value="ECO:0007669"/>
    <property type="project" value="InterPro"/>
</dbReference>
<evidence type="ECO:0000256" key="5">
    <source>
        <dbReference type="ARBA" id="ARBA00022989"/>
    </source>
</evidence>
<evidence type="ECO:0000313" key="11">
    <source>
        <dbReference type="Proteomes" id="UP000320496"/>
    </source>
</evidence>
<dbReference type="InterPro" id="IPR035973">
    <property type="entry name" value="Cyt_c_oxidase_su3-like_sf"/>
</dbReference>
<dbReference type="InterPro" id="IPR024791">
    <property type="entry name" value="Cyt_c/ubiquinol_Oxase_su3"/>
</dbReference>
<dbReference type="PANTHER" id="PTHR11403:SF2">
    <property type="entry name" value="CYTOCHROME BO(3) UBIQUINOL OXIDASE SUBUNIT 3"/>
    <property type="match status" value="1"/>
</dbReference>
<dbReference type="PROSITE" id="PS50253">
    <property type="entry name" value="COX3"/>
    <property type="match status" value="1"/>
</dbReference>
<comment type="subcellular location">
    <subcellularLocation>
        <location evidence="1">Cell membrane</location>
        <topology evidence="1">Multi-pass membrane protein</topology>
    </subcellularLocation>
</comment>
<dbReference type="EC" id="1.9.3.1" evidence="10"/>
<feature type="transmembrane region" description="Helical" evidence="8">
    <location>
        <begin position="366"/>
        <end position="385"/>
    </location>
</feature>
<feature type="region of interest" description="Disordered" evidence="7">
    <location>
        <begin position="245"/>
        <end position="270"/>
    </location>
</feature>
<organism evidence="10 11">
    <name type="scientific">Maioricimonas rarisocia</name>
    <dbReference type="NCBI Taxonomy" id="2528026"/>
    <lineage>
        <taxon>Bacteria</taxon>
        <taxon>Pseudomonadati</taxon>
        <taxon>Planctomycetota</taxon>
        <taxon>Planctomycetia</taxon>
        <taxon>Planctomycetales</taxon>
        <taxon>Planctomycetaceae</taxon>
        <taxon>Maioricimonas</taxon>
    </lineage>
</organism>
<evidence type="ECO:0000256" key="3">
    <source>
        <dbReference type="ARBA" id="ARBA00022475"/>
    </source>
</evidence>
<dbReference type="Pfam" id="PF00510">
    <property type="entry name" value="COX3"/>
    <property type="match status" value="2"/>
</dbReference>
<dbReference type="PANTHER" id="PTHR11403">
    <property type="entry name" value="CYTOCHROME C OXIDASE SUBUNIT III"/>
    <property type="match status" value="1"/>
</dbReference>
<evidence type="ECO:0000256" key="6">
    <source>
        <dbReference type="ARBA" id="ARBA00023136"/>
    </source>
</evidence>
<name>A0A517Z1U7_9PLAN</name>
<dbReference type="GO" id="GO:0019646">
    <property type="term" value="P:aerobic electron transport chain"/>
    <property type="evidence" value="ECO:0007669"/>
    <property type="project" value="InterPro"/>
</dbReference>
<keyword evidence="6 8" id="KW-0472">Membrane</keyword>
<feature type="transmembrane region" description="Helical" evidence="8">
    <location>
        <begin position="60"/>
        <end position="82"/>
    </location>
</feature>
<dbReference type="InterPro" id="IPR000298">
    <property type="entry name" value="Cyt_c_oxidase-like_su3"/>
</dbReference>
<dbReference type="InterPro" id="IPR013833">
    <property type="entry name" value="Cyt_c_oxidase_su3_a-hlx"/>
</dbReference>
<dbReference type="EMBL" id="CP036275">
    <property type="protein sequence ID" value="QDU36443.1"/>
    <property type="molecule type" value="Genomic_DNA"/>
</dbReference>
<evidence type="ECO:0000259" key="9">
    <source>
        <dbReference type="PROSITE" id="PS50253"/>
    </source>
</evidence>
<dbReference type="Gene3D" id="1.20.120.80">
    <property type="entry name" value="Cytochrome c oxidase, subunit III, four-helix bundle"/>
    <property type="match status" value="2"/>
</dbReference>
<feature type="transmembrane region" description="Helical" evidence="8">
    <location>
        <begin position="21"/>
        <end position="48"/>
    </location>
</feature>
<dbReference type="AlphaFoldDB" id="A0A517Z1U7"/>
<dbReference type="GO" id="GO:0016491">
    <property type="term" value="F:oxidoreductase activity"/>
    <property type="evidence" value="ECO:0007669"/>
    <property type="project" value="UniProtKB-KW"/>
</dbReference>
<evidence type="ECO:0000256" key="1">
    <source>
        <dbReference type="ARBA" id="ARBA00004651"/>
    </source>
</evidence>
<comment type="similarity">
    <text evidence="2">Belongs to the cytochrome c oxidase subunit 3 family.</text>
</comment>
<keyword evidence="3" id="KW-1003">Cell membrane</keyword>
<proteinExistence type="inferred from homology"/>
<dbReference type="KEGG" id="mri:Mal4_07290"/>
<gene>
    <name evidence="10" type="primary">ctaE</name>
    <name evidence="10" type="ORF">Mal4_07290</name>
</gene>
<evidence type="ECO:0000256" key="4">
    <source>
        <dbReference type="ARBA" id="ARBA00022692"/>
    </source>
</evidence>
<dbReference type="GO" id="GO:0005886">
    <property type="term" value="C:plasma membrane"/>
    <property type="evidence" value="ECO:0007669"/>
    <property type="project" value="UniProtKB-SubCell"/>
</dbReference>